<protein>
    <submittedName>
        <fullName evidence="1">Uncharacterized protein</fullName>
    </submittedName>
</protein>
<accession>A0ABD2NV97</accession>
<proteinExistence type="predicted"/>
<evidence type="ECO:0000313" key="1">
    <source>
        <dbReference type="EMBL" id="KAL3282618.1"/>
    </source>
</evidence>
<sequence length="219" mass="24846">MTGCSGRVVNSALSDHSAQLLTTTKIARRTEVPVESYYRCFSDRAMDEAVVLFGEVDWSSVLADKDVEKYYGVFQSTLTQIMNKPWITESIKEKSATIRLLFEELCKGKILRDQYRQFWKNLSEVVEEAKRLANSKYIAESSHKMKATWKILNIIAGKKEETNLDISQLAANTQSLKECLDSINQHLIVAYSNQTSFLQSTSPSEVYNIIRSLKNTAAI</sequence>
<dbReference type="Proteomes" id="UP001516400">
    <property type="component" value="Unassembled WGS sequence"/>
</dbReference>
<comment type="caution">
    <text evidence="1">The sequence shown here is derived from an EMBL/GenBank/DDBJ whole genome shotgun (WGS) entry which is preliminary data.</text>
</comment>
<name>A0ABD2NV97_9CUCU</name>
<evidence type="ECO:0000313" key="2">
    <source>
        <dbReference type="Proteomes" id="UP001516400"/>
    </source>
</evidence>
<dbReference type="EMBL" id="JABFTP020000144">
    <property type="protein sequence ID" value="KAL3282618.1"/>
    <property type="molecule type" value="Genomic_DNA"/>
</dbReference>
<dbReference type="AlphaFoldDB" id="A0ABD2NV97"/>
<organism evidence="1 2">
    <name type="scientific">Cryptolaemus montrouzieri</name>
    <dbReference type="NCBI Taxonomy" id="559131"/>
    <lineage>
        <taxon>Eukaryota</taxon>
        <taxon>Metazoa</taxon>
        <taxon>Ecdysozoa</taxon>
        <taxon>Arthropoda</taxon>
        <taxon>Hexapoda</taxon>
        <taxon>Insecta</taxon>
        <taxon>Pterygota</taxon>
        <taxon>Neoptera</taxon>
        <taxon>Endopterygota</taxon>
        <taxon>Coleoptera</taxon>
        <taxon>Polyphaga</taxon>
        <taxon>Cucujiformia</taxon>
        <taxon>Coccinelloidea</taxon>
        <taxon>Coccinellidae</taxon>
        <taxon>Scymninae</taxon>
        <taxon>Scymnini</taxon>
        <taxon>Cryptolaemus</taxon>
    </lineage>
</organism>
<gene>
    <name evidence="1" type="ORF">HHI36_005793</name>
</gene>
<keyword evidence="2" id="KW-1185">Reference proteome</keyword>
<reference evidence="1 2" key="1">
    <citation type="journal article" date="2021" name="BMC Biol.">
        <title>Horizontally acquired antibacterial genes associated with adaptive radiation of ladybird beetles.</title>
        <authorList>
            <person name="Li H.S."/>
            <person name="Tang X.F."/>
            <person name="Huang Y.H."/>
            <person name="Xu Z.Y."/>
            <person name="Chen M.L."/>
            <person name="Du X.Y."/>
            <person name="Qiu B.Y."/>
            <person name="Chen P.T."/>
            <person name="Zhang W."/>
            <person name="Slipinski A."/>
            <person name="Escalona H.E."/>
            <person name="Waterhouse R.M."/>
            <person name="Zwick A."/>
            <person name="Pang H."/>
        </authorList>
    </citation>
    <scope>NUCLEOTIDE SEQUENCE [LARGE SCALE GENOMIC DNA]</scope>
    <source>
        <strain evidence="1">SYSU2018</strain>
    </source>
</reference>